<dbReference type="KEGG" id="fgi:OP10G_1610"/>
<protein>
    <submittedName>
        <fullName evidence="1">Uncharacterized protein</fullName>
    </submittedName>
</protein>
<dbReference type="AlphaFoldDB" id="A0A068NN44"/>
<sequence>MNVWTRMEDAVLKVRQRLERASSALQAAGIPFAIVGGNAVAAWVATVDEGAVRNTRNLDVMVRRGDLDRMREVLESVGFVYRHVAQMDIFLDDENARASDAVHLVFANEFVRPDNMAPNPDLGEVVLLNGTPVIGLLPLVEIKLTAWRDKDRTHLRDMLQVGLIDESWLDRLPASLAGRLKQLIDDPNG</sequence>
<proteinExistence type="predicted"/>
<evidence type="ECO:0000313" key="1">
    <source>
        <dbReference type="EMBL" id="AIE84978.1"/>
    </source>
</evidence>
<keyword evidence="2" id="KW-1185">Reference proteome</keyword>
<accession>A0A068NN44</accession>
<name>A0A068NN44_FIMGI</name>
<dbReference type="eggNOG" id="ENOG50331K5">
    <property type="taxonomic scope" value="Bacteria"/>
</dbReference>
<dbReference type="Proteomes" id="UP000027982">
    <property type="component" value="Chromosome"/>
</dbReference>
<dbReference type="Gene3D" id="3.30.460.40">
    <property type="match status" value="1"/>
</dbReference>
<gene>
    <name evidence="1" type="ORF">OP10G_1610</name>
</gene>
<dbReference type="InterPro" id="IPR043519">
    <property type="entry name" value="NT_sf"/>
</dbReference>
<organism evidence="1 2">
    <name type="scientific">Fimbriimonas ginsengisoli Gsoil 348</name>
    <dbReference type="NCBI Taxonomy" id="661478"/>
    <lineage>
        <taxon>Bacteria</taxon>
        <taxon>Bacillati</taxon>
        <taxon>Armatimonadota</taxon>
        <taxon>Fimbriimonadia</taxon>
        <taxon>Fimbriimonadales</taxon>
        <taxon>Fimbriimonadaceae</taxon>
        <taxon>Fimbriimonas</taxon>
    </lineage>
</organism>
<dbReference type="STRING" id="661478.OP10G_1610"/>
<dbReference type="EMBL" id="CP007139">
    <property type="protein sequence ID" value="AIE84978.1"/>
    <property type="molecule type" value="Genomic_DNA"/>
</dbReference>
<dbReference type="HOGENOM" id="CLU_1432604_0_0_0"/>
<dbReference type="SUPFAM" id="SSF81301">
    <property type="entry name" value="Nucleotidyltransferase"/>
    <property type="match status" value="1"/>
</dbReference>
<reference evidence="1 2" key="1">
    <citation type="journal article" date="2014" name="PLoS ONE">
        <title>The first complete genome sequence of the class fimbriimonadia in the phylum armatimonadetes.</title>
        <authorList>
            <person name="Hu Z.Y."/>
            <person name="Wang Y.Z."/>
            <person name="Im W.T."/>
            <person name="Wang S.Y."/>
            <person name="Zhao G.P."/>
            <person name="Zheng H.J."/>
            <person name="Quan Z.X."/>
        </authorList>
    </citation>
    <scope>NUCLEOTIDE SEQUENCE [LARGE SCALE GENOMIC DNA]</scope>
    <source>
        <strain evidence="1">Gsoil 348</strain>
    </source>
</reference>
<evidence type="ECO:0000313" key="2">
    <source>
        <dbReference type="Proteomes" id="UP000027982"/>
    </source>
</evidence>